<evidence type="ECO:0000313" key="1">
    <source>
        <dbReference type="EMBL" id="SFU00043.1"/>
    </source>
</evidence>
<name>A0A1I7CKV4_9GAMM</name>
<dbReference type="RefSeq" id="WP_089851978.1">
    <property type="nucleotide sequence ID" value="NZ_FPAQ01000049.1"/>
</dbReference>
<reference evidence="1 2" key="1">
    <citation type="submission" date="2016-10" db="EMBL/GenBank/DDBJ databases">
        <authorList>
            <person name="de Groot N.N."/>
        </authorList>
    </citation>
    <scope>NUCLEOTIDE SEQUENCE [LARGE SCALE GENOMIC DNA]</scope>
    <source>
        <strain evidence="1 2">CGMCC 1.6493</strain>
    </source>
</reference>
<dbReference type="EMBL" id="FPAQ01000049">
    <property type="protein sequence ID" value="SFU00043.1"/>
    <property type="molecule type" value="Genomic_DNA"/>
</dbReference>
<dbReference type="OrthoDB" id="7360086at2"/>
<proteinExistence type="predicted"/>
<accession>A0A1I7CKV4</accession>
<evidence type="ECO:0008006" key="3">
    <source>
        <dbReference type="Google" id="ProtNLM"/>
    </source>
</evidence>
<dbReference type="AlphaFoldDB" id="A0A1I7CKV4"/>
<dbReference type="Pfam" id="PF06252">
    <property type="entry name" value="GemA"/>
    <property type="match status" value="1"/>
</dbReference>
<dbReference type="InterPro" id="IPR009363">
    <property type="entry name" value="Phage_Mu_Gp16"/>
</dbReference>
<evidence type="ECO:0000313" key="2">
    <source>
        <dbReference type="Proteomes" id="UP000199594"/>
    </source>
</evidence>
<gene>
    <name evidence="1" type="ORF">SAMN04487956_14910</name>
</gene>
<sequence>MKLYPNKLKLLHVAQKRLGLDDDDWRDLLEEVAGCRSSSELDLEGFAAMMRCLKQLGFESTYAAGPYGRRDGMATPDQVRLIQRLWNEYSCTDDPRSLDHWLEHSFGISSLRFADADAAGKAIAALKAMVARRQKA</sequence>
<organism evidence="1 2">
    <name type="scientific">Halomonas saccharevitans</name>
    <dbReference type="NCBI Taxonomy" id="416872"/>
    <lineage>
        <taxon>Bacteria</taxon>
        <taxon>Pseudomonadati</taxon>
        <taxon>Pseudomonadota</taxon>
        <taxon>Gammaproteobacteria</taxon>
        <taxon>Oceanospirillales</taxon>
        <taxon>Halomonadaceae</taxon>
        <taxon>Halomonas</taxon>
    </lineage>
</organism>
<dbReference type="Proteomes" id="UP000199594">
    <property type="component" value="Unassembled WGS sequence"/>
</dbReference>
<protein>
    <recommendedName>
        <fullName evidence="3">Mu-like prophage protein gp16</fullName>
    </recommendedName>
</protein>